<sequence>MSTLIDNLKNNPVFNEWTTNRFLFTILECFLQSDDIQRFIYRGSDQVRELVPTQQTDIIVNLPQRATSKSGMEMFLLIQCITGVAVIIWLTIRYKTGSQRRGIMDFNVS</sequence>
<keyword evidence="1" id="KW-0812">Transmembrane</keyword>
<evidence type="ECO:0000256" key="1">
    <source>
        <dbReference type="SAM" id="Phobius"/>
    </source>
</evidence>
<dbReference type="EMBL" id="JWZT01001182">
    <property type="protein sequence ID" value="KII72549.1"/>
    <property type="molecule type" value="Genomic_DNA"/>
</dbReference>
<evidence type="ECO:0000313" key="2">
    <source>
        <dbReference type="EMBL" id="KII72549.1"/>
    </source>
</evidence>
<feature type="transmembrane region" description="Helical" evidence="1">
    <location>
        <begin position="74"/>
        <end position="92"/>
    </location>
</feature>
<organism evidence="2 3">
    <name type="scientific">Thelohanellus kitauei</name>
    <name type="common">Myxosporean</name>
    <dbReference type="NCBI Taxonomy" id="669202"/>
    <lineage>
        <taxon>Eukaryota</taxon>
        <taxon>Metazoa</taxon>
        <taxon>Cnidaria</taxon>
        <taxon>Myxozoa</taxon>
        <taxon>Myxosporea</taxon>
        <taxon>Bivalvulida</taxon>
        <taxon>Platysporina</taxon>
        <taxon>Myxobolidae</taxon>
        <taxon>Thelohanellus</taxon>
    </lineage>
</organism>
<dbReference type="AlphaFoldDB" id="A0A0C2J3X4"/>
<proteinExistence type="predicted"/>
<reference evidence="2 3" key="1">
    <citation type="journal article" date="2014" name="Genome Biol. Evol.">
        <title>The genome of the myxosporean Thelohanellus kitauei shows adaptations to nutrient acquisition within its fish host.</title>
        <authorList>
            <person name="Yang Y."/>
            <person name="Xiong J."/>
            <person name="Zhou Z."/>
            <person name="Huo F."/>
            <person name="Miao W."/>
            <person name="Ran C."/>
            <person name="Liu Y."/>
            <person name="Zhang J."/>
            <person name="Feng J."/>
            <person name="Wang M."/>
            <person name="Wang M."/>
            <person name="Wang L."/>
            <person name="Yao B."/>
        </authorList>
    </citation>
    <scope>NUCLEOTIDE SEQUENCE [LARGE SCALE GENOMIC DNA]</scope>
    <source>
        <strain evidence="2">Wuqing</strain>
    </source>
</reference>
<accession>A0A0C2J3X4</accession>
<comment type="caution">
    <text evidence="2">The sequence shown here is derived from an EMBL/GenBank/DDBJ whole genome shotgun (WGS) entry which is preliminary data.</text>
</comment>
<dbReference type="Proteomes" id="UP000031668">
    <property type="component" value="Unassembled WGS sequence"/>
</dbReference>
<gene>
    <name evidence="2" type="ORF">RF11_09844</name>
</gene>
<protein>
    <submittedName>
        <fullName evidence="2">Uncharacterized protein</fullName>
    </submittedName>
</protein>
<evidence type="ECO:0000313" key="3">
    <source>
        <dbReference type="Proteomes" id="UP000031668"/>
    </source>
</evidence>
<keyword evidence="1" id="KW-0472">Membrane</keyword>
<name>A0A0C2J3X4_THEKT</name>
<keyword evidence="1" id="KW-1133">Transmembrane helix</keyword>
<keyword evidence="3" id="KW-1185">Reference proteome</keyword>